<protein>
    <submittedName>
        <fullName evidence="2">Uncharacterized protein</fullName>
    </submittedName>
</protein>
<feature type="transmembrane region" description="Helical" evidence="1">
    <location>
        <begin position="122"/>
        <end position="143"/>
    </location>
</feature>
<organism evidence="2 3">
    <name type="scientific">Nocardia lasii</name>
    <dbReference type="NCBI Taxonomy" id="1616107"/>
    <lineage>
        <taxon>Bacteria</taxon>
        <taxon>Bacillati</taxon>
        <taxon>Actinomycetota</taxon>
        <taxon>Actinomycetes</taxon>
        <taxon>Mycobacteriales</taxon>
        <taxon>Nocardiaceae</taxon>
        <taxon>Nocardia</taxon>
    </lineage>
</organism>
<keyword evidence="1" id="KW-1133">Transmembrane helix</keyword>
<keyword evidence="3" id="KW-1185">Reference proteome</keyword>
<accession>A0ABW1JQZ3</accession>
<keyword evidence="1" id="KW-0472">Membrane</keyword>
<evidence type="ECO:0000256" key="1">
    <source>
        <dbReference type="SAM" id="Phobius"/>
    </source>
</evidence>
<comment type="caution">
    <text evidence="2">The sequence shown here is derived from an EMBL/GenBank/DDBJ whole genome shotgun (WGS) entry which is preliminary data.</text>
</comment>
<feature type="transmembrane region" description="Helical" evidence="1">
    <location>
        <begin position="155"/>
        <end position="175"/>
    </location>
</feature>
<keyword evidence="1" id="KW-0812">Transmembrane</keyword>
<dbReference type="EMBL" id="JBHSQN010000003">
    <property type="protein sequence ID" value="MFC6011023.1"/>
    <property type="molecule type" value="Genomic_DNA"/>
</dbReference>
<reference evidence="3" key="1">
    <citation type="journal article" date="2019" name="Int. J. Syst. Evol. Microbiol.">
        <title>The Global Catalogue of Microorganisms (GCM) 10K type strain sequencing project: providing services to taxonomists for standard genome sequencing and annotation.</title>
        <authorList>
            <consortium name="The Broad Institute Genomics Platform"/>
            <consortium name="The Broad Institute Genome Sequencing Center for Infectious Disease"/>
            <person name="Wu L."/>
            <person name="Ma J."/>
        </authorList>
    </citation>
    <scope>NUCLEOTIDE SEQUENCE [LARGE SCALE GENOMIC DNA]</scope>
    <source>
        <strain evidence="3">CCUG 36956</strain>
    </source>
</reference>
<dbReference type="RefSeq" id="WP_378601880.1">
    <property type="nucleotide sequence ID" value="NZ_JBHSQN010000003.1"/>
</dbReference>
<evidence type="ECO:0000313" key="3">
    <source>
        <dbReference type="Proteomes" id="UP001596223"/>
    </source>
</evidence>
<sequence length="211" mass="23626">MSYQRQYTAEGDARIGIRRCQKPLPLTRMLYLKDDRRTVEPLELEIAEQLPDVCSAHGQSAVSRKPIRVIFYDTKRHPRSPHASAEGRPPRIAPISTILVGQWPVCDRCTQAGRRKRQVARLLIAVMVANFAVLTVLIAAAWAGFKADFAYVQPLIWGFFPGSVPIGMVVAVWLYKRESEPVTFRPIDGDEFAFVRAHPKFRAALPSGGGD</sequence>
<gene>
    <name evidence="2" type="ORF">ACFP3H_08165</name>
</gene>
<dbReference type="Proteomes" id="UP001596223">
    <property type="component" value="Unassembled WGS sequence"/>
</dbReference>
<name>A0ABW1JQZ3_9NOCA</name>
<evidence type="ECO:0000313" key="2">
    <source>
        <dbReference type="EMBL" id="MFC6011023.1"/>
    </source>
</evidence>
<proteinExistence type="predicted"/>